<dbReference type="PANTHER" id="PTHR43330">
    <property type="entry name" value="METHIONINE AMINOPEPTIDASE"/>
    <property type="match status" value="1"/>
</dbReference>
<dbReference type="CDD" id="cd01086">
    <property type="entry name" value="MetAP1"/>
    <property type="match status" value="1"/>
</dbReference>
<dbReference type="Pfam" id="PF00557">
    <property type="entry name" value="Peptidase_M24"/>
    <property type="match status" value="1"/>
</dbReference>
<dbReference type="GO" id="GO:0046872">
    <property type="term" value="F:metal ion binding"/>
    <property type="evidence" value="ECO:0007669"/>
    <property type="project" value="UniProtKB-UniRule"/>
</dbReference>
<gene>
    <name evidence="9" type="primary">map_1</name>
    <name evidence="6" type="synonym">map</name>
    <name evidence="9" type="ORF">NCCP1664_01060</name>
</gene>
<dbReference type="AlphaFoldDB" id="A0A5A7NM18"/>
<keyword evidence="5 6" id="KW-0378">Hydrolase</keyword>
<evidence type="ECO:0000256" key="2">
    <source>
        <dbReference type="ARBA" id="ARBA00022438"/>
    </source>
</evidence>
<dbReference type="HAMAP" id="MF_01974">
    <property type="entry name" value="MetAP_1"/>
    <property type="match status" value="1"/>
</dbReference>
<feature type="binding site" evidence="6">
    <location>
        <position position="145"/>
    </location>
    <ligand>
        <name>a divalent metal cation</name>
        <dbReference type="ChEBI" id="CHEBI:60240"/>
        <label>1</label>
    </ligand>
</feature>
<comment type="similarity">
    <text evidence="6">Belongs to the peptidase M24A family. Methionine aminopeptidase type 1 subfamily.</text>
</comment>
<dbReference type="SUPFAM" id="SSF55920">
    <property type="entry name" value="Creatinase/aminopeptidase"/>
    <property type="match status" value="1"/>
</dbReference>
<evidence type="ECO:0000256" key="6">
    <source>
        <dbReference type="HAMAP-Rule" id="MF_01974"/>
    </source>
</evidence>
<evidence type="ECO:0000256" key="1">
    <source>
        <dbReference type="ARBA" id="ARBA00002521"/>
    </source>
</evidence>
<dbReference type="GO" id="GO:0004239">
    <property type="term" value="F:initiator methionyl aminopeptidase activity"/>
    <property type="evidence" value="ECO:0007669"/>
    <property type="project" value="UniProtKB-UniRule"/>
</dbReference>
<dbReference type="EC" id="3.4.11.18" evidence="6 7"/>
<dbReference type="GO" id="GO:0006508">
    <property type="term" value="P:proteolysis"/>
    <property type="evidence" value="ECO:0007669"/>
    <property type="project" value="UniProtKB-KW"/>
</dbReference>
<feature type="binding site" evidence="6">
    <location>
        <position position="275"/>
    </location>
    <ligand>
        <name>a divalent metal cation</name>
        <dbReference type="ChEBI" id="CHEBI:60240"/>
        <label>2</label>
        <note>catalytic</note>
    </ligand>
</feature>
<comment type="cofactor">
    <cofactor evidence="6">
        <name>Co(2+)</name>
        <dbReference type="ChEBI" id="CHEBI:48828"/>
    </cofactor>
    <cofactor evidence="6">
        <name>Zn(2+)</name>
        <dbReference type="ChEBI" id="CHEBI:29105"/>
    </cofactor>
    <cofactor evidence="6">
        <name>Mn(2+)</name>
        <dbReference type="ChEBI" id="CHEBI:29035"/>
    </cofactor>
    <cofactor evidence="6">
        <name>Fe(2+)</name>
        <dbReference type="ChEBI" id="CHEBI:29033"/>
    </cofactor>
    <text evidence="6">Binds 2 divalent metal cations per subunit. Has a high-affinity and a low affinity metal-binding site. The true nature of the physiological cofactor is under debate. The enzyme is active with cobalt, zinc, manganese or divalent iron ions. Most likely, methionine aminopeptidases function as mononuclear Fe(2+)-metalloproteases under physiological conditions, and the catalytically relevant metal-binding site has been assigned to the histidine-containing high-affinity site.</text>
</comment>
<feature type="binding site" evidence="6">
    <location>
        <position position="145"/>
    </location>
    <ligand>
        <name>a divalent metal cation</name>
        <dbReference type="ChEBI" id="CHEBI:60240"/>
        <label>2</label>
        <note>catalytic</note>
    </ligand>
</feature>
<name>A0A5A7NM18_9MICC</name>
<feature type="binding site" evidence="6">
    <location>
        <position position="275"/>
    </location>
    <ligand>
        <name>a divalent metal cation</name>
        <dbReference type="ChEBI" id="CHEBI:60240"/>
        <label>1</label>
    </ligand>
</feature>
<organism evidence="9 10">
    <name type="scientific">Zafaria cholistanensis</name>
    <dbReference type="NCBI Taxonomy" id="1682741"/>
    <lineage>
        <taxon>Bacteria</taxon>
        <taxon>Bacillati</taxon>
        <taxon>Actinomycetota</taxon>
        <taxon>Actinomycetes</taxon>
        <taxon>Micrococcales</taxon>
        <taxon>Micrococcaceae</taxon>
        <taxon>Zafaria</taxon>
    </lineage>
</organism>
<dbReference type="Proteomes" id="UP000325307">
    <property type="component" value="Unassembled WGS sequence"/>
</dbReference>
<dbReference type="GO" id="GO:0070006">
    <property type="term" value="F:metalloaminopeptidase activity"/>
    <property type="evidence" value="ECO:0007669"/>
    <property type="project" value="UniProtKB-UniRule"/>
</dbReference>
<accession>A0A5A7NM18</accession>
<comment type="caution">
    <text evidence="9">The sequence shown here is derived from an EMBL/GenBank/DDBJ whole genome shotgun (WGS) entry which is preliminary data.</text>
</comment>
<evidence type="ECO:0000256" key="5">
    <source>
        <dbReference type="ARBA" id="ARBA00022801"/>
    </source>
</evidence>
<protein>
    <recommendedName>
        <fullName evidence="6 7">Methionine aminopeptidase</fullName>
        <shortName evidence="6">MAP</shortName>
        <shortName evidence="6">MetAP</shortName>
        <ecNumber evidence="6 7">3.4.11.18</ecNumber>
    </recommendedName>
    <alternativeName>
        <fullName evidence="6">Peptidase M</fullName>
    </alternativeName>
</protein>
<sequence>MLPRAAPEAPAPCRAGASAVVRDNWNQTNREESTMAFGQPKIEYKTNSQILKMREAGLVLAEALDEAVAAATVGTTTAEVDAVFAAVLERRGATSNFKGYHGFPATICASVNHEVVHGFPSGYVLQDGDVLKIDGGAIVDGWHSDSARTVIVGQADPEDQRLSDVTEEAMWRGIAALANARFVGQIGEAIDDFVSAVPGKPLGILEDYVGHGIGSEMHQAPDVLNYRSGHRGARVKPGLCLAIEPMLVRGNIETRVLEDDWTVVTTDGSRASQWEHTVAVHLGGIWVLSAHDGGVAGLAPFGVVPSPIQP</sequence>
<evidence type="ECO:0000313" key="10">
    <source>
        <dbReference type="Proteomes" id="UP000325307"/>
    </source>
</evidence>
<feature type="binding site" evidence="6">
    <location>
        <position position="117"/>
    </location>
    <ligand>
        <name>substrate</name>
    </ligand>
</feature>
<keyword evidence="10" id="KW-1185">Reference proteome</keyword>
<dbReference type="NCBIfam" id="TIGR00500">
    <property type="entry name" value="met_pdase_I"/>
    <property type="match status" value="1"/>
</dbReference>
<feature type="binding site" evidence="6">
    <location>
        <position position="218"/>
    </location>
    <ligand>
        <name>substrate</name>
    </ligand>
</feature>
<dbReference type="InterPro" id="IPR036005">
    <property type="entry name" value="Creatinase/aminopeptidase-like"/>
</dbReference>
<dbReference type="InterPro" id="IPR001714">
    <property type="entry name" value="Pept_M24_MAP"/>
</dbReference>
<evidence type="ECO:0000259" key="8">
    <source>
        <dbReference type="Pfam" id="PF00557"/>
    </source>
</evidence>
<feature type="binding site" evidence="6">
    <location>
        <position position="211"/>
    </location>
    <ligand>
        <name>a divalent metal cation</name>
        <dbReference type="ChEBI" id="CHEBI:60240"/>
        <label>2</label>
        <note>catalytic</note>
    </ligand>
</feature>
<reference evidence="9 10" key="1">
    <citation type="submission" date="2019-09" db="EMBL/GenBank/DDBJ databases">
        <title>Arthrobacter zafarii sp. nov., a moderately thermotolerant and halotolerant actinobacterium isolated from Cholistan desert soil of Pakistan.</title>
        <authorList>
            <person name="Amin A."/>
            <person name="Ahmed I."/>
            <person name="Khalid N."/>
            <person name="Schumann P."/>
            <person name="Busse H.J."/>
            <person name="Khan I.U."/>
            <person name="Li S."/>
            <person name="Li W.J."/>
        </authorList>
    </citation>
    <scope>NUCLEOTIDE SEQUENCE [LARGE SCALE GENOMIC DNA]</scope>
    <source>
        <strain evidence="9 10">NCCP-1664</strain>
    </source>
</reference>
<evidence type="ECO:0000256" key="4">
    <source>
        <dbReference type="ARBA" id="ARBA00022723"/>
    </source>
</evidence>
<dbReference type="PANTHER" id="PTHR43330:SF27">
    <property type="entry name" value="METHIONINE AMINOPEPTIDASE"/>
    <property type="match status" value="1"/>
</dbReference>
<dbReference type="PRINTS" id="PR00599">
    <property type="entry name" value="MAPEPTIDASE"/>
</dbReference>
<evidence type="ECO:0000256" key="7">
    <source>
        <dbReference type="RuleBase" id="RU003653"/>
    </source>
</evidence>
<dbReference type="InterPro" id="IPR000994">
    <property type="entry name" value="Pept_M24"/>
</dbReference>
<dbReference type="GO" id="GO:0005829">
    <property type="term" value="C:cytosol"/>
    <property type="evidence" value="ECO:0007669"/>
    <property type="project" value="TreeGrafter"/>
</dbReference>
<comment type="function">
    <text evidence="1 6">Removes the N-terminal methionine from nascent proteins. The N-terminal methionine is often cleaved when the second residue in the primary sequence is small and uncharged (Met-Ala-, Cys, Gly, Pro, Ser, Thr, or Val). Requires deformylation of the N(alpha)-formylated initiator methionine before it can be hydrolyzed.</text>
</comment>
<dbReference type="Gene3D" id="3.90.230.10">
    <property type="entry name" value="Creatinase/methionine aminopeptidase superfamily"/>
    <property type="match status" value="1"/>
</dbReference>
<evidence type="ECO:0000256" key="3">
    <source>
        <dbReference type="ARBA" id="ARBA00022670"/>
    </source>
</evidence>
<feature type="domain" description="Peptidase M24" evidence="8">
    <location>
        <begin position="52"/>
        <end position="280"/>
    </location>
</feature>
<dbReference type="InterPro" id="IPR002467">
    <property type="entry name" value="Pept_M24A_MAP1"/>
</dbReference>
<feature type="binding site" evidence="6">
    <location>
        <position position="134"/>
    </location>
    <ligand>
        <name>a divalent metal cation</name>
        <dbReference type="ChEBI" id="CHEBI:60240"/>
        <label>1</label>
    </ligand>
</feature>
<keyword evidence="2 6" id="KW-0031">Aminopeptidase</keyword>
<dbReference type="EMBL" id="BKDJ01000001">
    <property type="protein sequence ID" value="GER21609.1"/>
    <property type="molecule type" value="Genomic_DNA"/>
</dbReference>
<dbReference type="PROSITE" id="PS00680">
    <property type="entry name" value="MAP_1"/>
    <property type="match status" value="1"/>
</dbReference>
<keyword evidence="3 6" id="KW-0645">Protease</keyword>
<comment type="subunit">
    <text evidence="6">Monomer.</text>
</comment>
<proteinExistence type="inferred from homology"/>
<evidence type="ECO:0000313" key="9">
    <source>
        <dbReference type="EMBL" id="GER21609.1"/>
    </source>
</evidence>
<feature type="binding site" evidence="6">
    <location>
        <position position="244"/>
    </location>
    <ligand>
        <name>a divalent metal cation</name>
        <dbReference type="ChEBI" id="CHEBI:60240"/>
        <label>2</label>
        <note>catalytic</note>
    </ligand>
</feature>
<comment type="catalytic activity">
    <reaction evidence="6 7">
        <text>Release of N-terminal amino acids, preferentially methionine, from peptides and arylamides.</text>
        <dbReference type="EC" id="3.4.11.18"/>
    </reaction>
</comment>
<keyword evidence="4 6" id="KW-0479">Metal-binding</keyword>